<dbReference type="Gene3D" id="2.30.29.30">
    <property type="entry name" value="Pleckstrin-homology domain (PH domain)/Phosphotyrosine-binding domain (PTB)"/>
    <property type="match status" value="1"/>
</dbReference>
<dbReference type="CDD" id="cd13275">
    <property type="entry name" value="PH_M-RIP"/>
    <property type="match status" value="1"/>
</dbReference>
<dbReference type="RefSeq" id="XP_060550537.1">
    <property type="nucleotide sequence ID" value="XM_060694554.1"/>
</dbReference>
<feature type="compositionally biased region" description="Polar residues" evidence="2">
    <location>
        <begin position="986"/>
        <end position="1009"/>
    </location>
</feature>
<keyword evidence="4" id="KW-1185">Reference proteome</keyword>
<dbReference type="PANTHER" id="PTHR17271">
    <property type="entry name" value="PLECKSTRIN HOMOLOGY PH DOMAIN-CONTAINING PROTEIN"/>
    <property type="match status" value="1"/>
</dbReference>
<feature type="domain" description="PH" evidence="3">
    <location>
        <begin position="873"/>
        <end position="969"/>
    </location>
</feature>
<feature type="region of interest" description="Disordered" evidence="2">
    <location>
        <begin position="487"/>
        <end position="523"/>
    </location>
</feature>
<dbReference type="InterPro" id="IPR052223">
    <property type="entry name" value="Actin_Cytoskeleton_Reg"/>
</dbReference>
<reference evidence="5" key="1">
    <citation type="submission" date="2025-08" db="UniProtKB">
        <authorList>
            <consortium name="RefSeq"/>
        </authorList>
    </citation>
    <scope>IDENTIFICATION</scope>
    <source>
        <tissue evidence="5">Blood</tissue>
    </source>
</reference>
<accession>A0ABM3ZQA2</accession>
<dbReference type="PROSITE" id="PS50003">
    <property type="entry name" value="PH_DOMAIN"/>
    <property type="match status" value="1"/>
</dbReference>
<keyword evidence="1" id="KW-0175">Coiled coil</keyword>
<dbReference type="Proteomes" id="UP001652622">
    <property type="component" value="Unplaced"/>
</dbReference>
<dbReference type="SUPFAM" id="SSF50729">
    <property type="entry name" value="PH domain-like"/>
    <property type="match status" value="1"/>
</dbReference>
<evidence type="ECO:0000313" key="4">
    <source>
        <dbReference type="Proteomes" id="UP001652622"/>
    </source>
</evidence>
<dbReference type="PANTHER" id="PTHR17271:SF10">
    <property type="entry name" value="TRIO AND F-ACTIN-BINDING PROTEIN"/>
    <property type="match status" value="1"/>
</dbReference>
<feature type="compositionally biased region" description="Polar residues" evidence="2">
    <location>
        <begin position="617"/>
        <end position="629"/>
    </location>
</feature>
<feature type="region of interest" description="Disordered" evidence="2">
    <location>
        <begin position="1038"/>
        <end position="1067"/>
    </location>
</feature>
<dbReference type="Pfam" id="PF00169">
    <property type="entry name" value="PH"/>
    <property type="match status" value="1"/>
</dbReference>
<gene>
    <name evidence="5" type="primary">TRIOBP</name>
</gene>
<feature type="compositionally biased region" description="Basic and acidic residues" evidence="2">
    <location>
        <begin position="1058"/>
        <end position="1067"/>
    </location>
</feature>
<feature type="region of interest" description="Disordered" evidence="2">
    <location>
        <begin position="613"/>
        <end position="666"/>
    </location>
</feature>
<dbReference type="InterPro" id="IPR039597">
    <property type="entry name" value="M-RIP_PH"/>
</dbReference>
<evidence type="ECO:0000256" key="2">
    <source>
        <dbReference type="SAM" id="MobiDB-lite"/>
    </source>
</evidence>
<evidence type="ECO:0000313" key="5">
    <source>
        <dbReference type="RefSeq" id="XP_060550537.1"/>
    </source>
</evidence>
<evidence type="ECO:0000256" key="1">
    <source>
        <dbReference type="SAM" id="Coils"/>
    </source>
</evidence>
<dbReference type="InterPro" id="IPR011993">
    <property type="entry name" value="PH-like_dom_sf"/>
</dbReference>
<feature type="region of interest" description="Disordered" evidence="2">
    <location>
        <begin position="690"/>
        <end position="714"/>
    </location>
</feature>
<dbReference type="SMART" id="SM00233">
    <property type="entry name" value="PH"/>
    <property type="match status" value="1"/>
</dbReference>
<dbReference type="InterPro" id="IPR001849">
    <property type="entry name" value="PH_domain"/>
</dbReference>
<organism evidence="4 5">
    <name type="scientific">Pantherophis guttatus</name>
    <name type="common">Corn snake</name>
    <name type="synonym">Elaphe guttata</name>
    <dbReference type="NCBI Taxonomy" id="94885"/>
    <lineage>
        <taxon>Eukaryota</taxon>
        <taxon>Metazoa</taxon>
        <taxon>Chordata</taxon>
        <taxon>Craniata</taxon>
        <taxon>Vertebrata</taxon>
        <taxon>Euteleostomi</taxon>
        <taxon>Lepidosauria</taxon>
        <taxon>Squamata</taxon>
        <taxon>Bifurcata</taxon>
        <taxon>Unidentata</taxon>
        <taxon>Episquamata</taxon>
        <taxon>Toxicofera</taxon>
        <taxon>Serpentes</taxon>
        <taxon>Colubroidea</taxon>
        <taxon>Colubridae</taxon>
        <taxon>Colubrinae</taxon>
        <taxon>Pantherophis</taxon>
    </lineage>
</organism>
<proteinExistence type="predicted"/>
<feature type="coiled-coil region" evidence="1">
    <location>
        <begin position="1274"/>
        <end position="1336"/>
    </location>
</feature>
<feature type="region of interest" description="Disordered" evidence="2">
    <location>
        <begin position="975"/>
        <end position="1022"/>
    </location>
</feature>
<name>A0ABM3ZQA2_PANGU</name>
<feature type="region of interest" description="Disordered" evidence="2">
    <location>
        <begin position="1079"/>
        <end position="1113"/>
    </location>
</feature>
<sequence>MEEDARLEMAATMTMSEPADYALCEKFEANMFAKNRCQNCLRTITAHQHGNQVFRKDVINLPNCIASTKDSDPGDPWDPLCILASQCKVYLYVGSEDRRESRQENVEYTQLNCSNEESKAENICPDASSTPSTDADGNAILSDDQEMTRLLSNILESEKENSLHIASLKKKVQSENLHSDRHRWAEATSCRRTVSWSCLKPEYRALSQDCGDSKRKHQAESGYFSLECCKSESNWISSASCPNHSMLPAPSNATGASKWTPSSLSLADSELNWHKGGSGEGRCGLIKQNYTILADLPKTKRLHHQEAFEKEHRRARSPGRAEVERIFGQERRKSETLEVFQALEEGLLERLDSKSLKLAKEGRLVRRRSSPTLCREVKKRFPQELDQPRKRESLCIGRAEQQLKISSQSHGESLHLRSPNQQLEREIQSRRMPLYSATSTSQKMEREGRKLEELVSRLSSSAERVALCPTSHGKQVDNDKKRRAEILHHKSPGKNGTDTRWKSSPSTLHTADPSKTLDKNQARLTRQLDRYKESDRKARGKPLLLIGTVDQPRKDRRDSQEVVCAVDSRSETAARGKGGQPLVCSRFGHDQSGVQEVKKYSFNPRKQMGIGLKCPSATVNSSSPGISASRSKRDIRNSCSPGRCKEDNGNSMREHRHSPNPGSLMESSQTCLEQARCCVASQQHLENNWKSRGEARSVRASASSDGLSKRDHSVAFTPKKENDWKGCCTSFSPTDPTVFGQKGMVQEAFAHSIKPETVPRIQESSQSHVHPMPSLEKEWVSQGECFHSAKPRQQQLEESRKNQGTPVKWAEDEWIKWQRSPSPSTAEKHLGNNKEKLFYLKQQGEGHIATSACSSRRQILYLDSSKKHKPDLLNFKKGWMSILDDPGEWTKHWFVLTDSSLKYYRDSNAEEADELDGEIDLRTCTDVTEYAVQRNYGFQIHIKDGVFTLSAMTSGIRRNWIEALRKSIRPASVPDVTKLSDHNKENSFCNNKSPKSSFRTELQPNTGSEVISRAGSRKAEGQQPAFDYVELSPLQQRSALNQGSPQRSRGSTRSSDGGVKREELERDLALRSEERRKWFESSVSGGLQTDGPAENPCPKKPQGTPLTEAQRSRLSEDIEKKWQELERLPLKESKRAPLMVLLNQGKGNPEDASEALEKEVQVLRSQLESLRSHNEANLHKNGHVPQGYISQEACERSLAEMENSHQQVMTEVQRHHQWEMERLRQEKERLLSEEAAATAAAIEALKKAHREEMNKELGRTRNFQKGFSDPNALQQQHRSDVESLKRELQVLSEQYSQKCLQIGGLVQKAEEQEQMLQRCQQEGKDLLRQNQELQKRLSEEIGQLRDFIAARGSRDGASHNEKSSCELEVLLRVKENELQYQKQEVQCLRDELQMMQKDKKFASGKYHDIYLELNHIKQRSEREIEHLKEHLRLAMAALEEKEMLHNNIG</sequence>
<protein>
    <submittedName>
        <fullName evidence="5">TRIO and F-actin-binding protein isoform X1</fullName>
    </submittedName>
</protein>
<feature type="region of interest" description="Disordered" evidence="2">
    <location>
        <begin position="462"/>
        <end position="481"/>
    </location>
</feature>
<feature type="compositionally biased region" description="Polar residues" evidence="2">
    <location>
        <begin position="494"/>
        <end position="509"/>
    </location>
</feature>
<dbReference type="GeneID" id="117655657"/>
<feature type="coiled-coil region" evidence="1">
    <location>
        <begin position="1371"/>
        <end position="1441"/>
    </location>
</feature>
<feature type="coiled-coil region" evidence="1">
    <location>
        <begin position="1213"/>
        <end position="1240"/>
    </location>
</feature>
<evidence type="ECO:0000259" key="3">
    <source>
        <dbReference type="PROSITE" id="PS50003"/>
    </source>
</evidence>
<feature type="compositionally biased region" description="Low complexity" evidence="2">
    <location>
        <begin position="1047"/>
        <end position="1057"/>
    </location>
</feature>